<evidence type="ECO:0000256" key="10">
    <source>
        <dbReference type="SAM" id="Phobius"/>
    </source>
</evidence>
<feature type="compositionally biased region" description="Low complexity" evidence="9">
    <location>
        <begin position="655"/>
        <end position="694"/>
    </location>
</feature>
<evidence type="ECO:0000259" key="11">
    <source>
        <dbReference type="Pfam" id="PF00905"/>
    </source>
</evidence>
<keyword evidence="10" id="KW-0472">Membrane</keyword>
<evidence type="ECO:0000256" key="3">
    <source>
        <dbReference type="ARBA" id="ARBA00022676"/>
    </source>
</evidence>
<feature type="region of interest" description="Disordered" evidence="9">
    <location>
        <begin position="651"/>
        <end position="736"/>
    </location>
</feature>
<feature type="region of interest" description="Disordered" evidence="9">
    <location>
        <begin position="411"/>
        <end position="435"/>
    </location>
</feature>
<evidence type="ECO:0000256" key="9">
    <source>
        <dbReference type="SAM" id="MobiDB-lite"/>
    </source>
</evidence>
<dbReference type="InterPro" id="IPR001264">
    <property type="entry name" value="Glyco_trans_51"/>
</dbReference>
<comment type="caution">
    <text evidence="13">The sequence shown here is derived from an EMBL/GenBank/DDBJ whole genome shotgun (WGS) entry which is preliminary data.</text>
</comment>
<evidence type="ECO:0000256" key="4">
    <source>
        <dbReference type="ARBA" id="ARBA00022679"/>
    </source>
</evidence>
<protein>
    <submittedName>
        <fullName evidence="13">Penicillin-binding protein</fullName>
    </submittedName>
</protein>
<keyword evidence="14" id="KW-1185">Reference proteome</keyword>
<evidence type="ECO:0000313" key="13">
    <source>
        <dbReference type="EMBL" id="MCQ4082279.1"/>
    </source>
</evidence>
<evidence type="ECO:0000259" key="12">
    <source>
        <dbReference type="Pfam" id="PF00912"/>
    </source>
</evidence>
<dbReference type="Gene3D" id="3.40.710.10">
    <property type="entry name" value="DD-peptidase/beta-lactamase superfamily"/>
    <property type="match status" value="1"/>
</dbReference>
<proteinExistence type="predicted"/>
<keyword evidence="2" id="KW-0645">Protease</keyword>
<dbReference type="InterPro" id="IPR001460">
    <property type="entry name" value="PCN-bd_Tpept"/>
</dbReference>
<keyword evidence="4" id="KW-0808">Transferase</keyword>
<dbReference type="Proteomes" id="UP001057702">
    <property type="component" value="Unassembled WGS sequence"/>
</dbReference>
<evidence type="ECO:0000256" key="1">
    <source>
        <dbReference type="ARBA" id="ARBA00022645"/>
    </source>
</evidence>
<keyword evidence="6" id="KW-0511">Multifunctional enzyme</keyword>
<accession>A0ABT1PX79</accession>
<dbReference type="SUPFAM" id="SSF56601">
    <property type="entry name" value="beta-lactamase/transpeptidase-like"/>
    <property type="match status" value="1"/>
</dbReference>
<name>A0ABT1PX79_9ACTN</name>
<feature type="domain" description="Glycosyl transferase family 51" evidence="12">
    <location>
        <begin position="71"/>
        <end position="248"/>
    </location>
</feature>
<feature type="compositionally biased region" description="Low complexity" evidence="9">
    <location>
        <begin position="702"/>
        <end position="715"/>
    </location>
</feature>
<comment type="catalytic activity">
    <reaction evidence="8">
        <text>[GlcNAc-(1-&gt;4)-Mur2Ac(oyl-L-Ala-gamma-D-Glu-L-Lys-D-Ala-D-Ala)](n)-di-trans,octa-cis-undecaprenyl diphosphate + beta-D-GlcNAc-(1-&gt;4)-Mur2Ac(oyl-L-Ala-gamma-D-Glu-L-Lys-D-Ala-D-Ala)-di-trans,octa-cis-undecaprenyl diphosphate = [GlcNAc-(1-&gt;4)-Mur2Ac(oyl-L-Ala-gamma-D-Glu-L-Lys-D-Ala-D-Ala)](n+1)-di-trans,octa-cis-undecaprenyl diphosphate + di-trans,octa-cis-undecaprenyl diphosphate + H(+)</text>
        <dbReference type="Rhea" id="RHEA:23708"/>
        <dbReference type="Rhea" id="RHEA-COMP:9602"/>
        <dbReference type="Rhea" id="RHEA-COMP:9603"/>
        <dbReference type="ChEBI" id="CHEBI:15378"/>
        <dbReference type="ChEBI" id="CHEBI:58405"/>
        <dbReference type="ChEBI" id="CHEBI:60033"/>
        <dbReference type="ChEBI" id="CHEBI:78435"/>
        <dbReference type="EC" id="2.4.99.28"/>
    </reaction>
</comment>
<dbReference type="InterPro" id="IPR050396">
    <property type="entry name" value="Glycosyltr_51/Transpeptidase"/>
</dbReference>
<sequence>MGSRGKARARTEAKEIGTPRRRRWLRRLLGTTLGVILLGMAGFIALYFMVDVPSANAQATAQANVYKTADGKVIARTGDVNREIVPLSQVPVAVQHAFVAAENKTFYTDGGVDLRGMARAAYDTLTGKGLQGGSTITQQYVKNYYLDQNQTVTRKVKELIISLKVDQEKSKEEILDGYLNTAYFGRGAYGIQAASQAYYGVDVSKLSPEQGAYLAALVQAPSQYDVSTATAAGKQLALARWNYVLDNMVGMHWLDPAQRRTAVFPQPVSPKGAAGVTGQTGYLIDAADRQLTSSGALTDGQLAAGGWTITLTIDPAKQKALENAVRTQLTDNLSSSSSIDQRVQPGAVSVDPKTGDVVALYGGAGYPQHYTDNATRDDYQVASTFKPIVFASALENNSTTQDGRTIGADTIYDGTSGRPVQGSVTPFAPPNEDDRSYGKITVQTAMDNSVNSVFAQLAVDVGLDKVAQTAQTLGMPSDTKGLNDGPAVALGTMGASPMTMAGIYATIDHHGQKVTPSIVKSAVRGGEAVTLPDTIGNQVISRSTADTVTSVLTGVVNSGTGTAAEQASQVAGKTGTSDDNKSAWFTGYTPDLVTSVGLFGQDPKTGAQVSLTGAGGVGRVNGGGFPAQIWGAYTKAALSGESPLQFDLQTNQGAAVQPQTTPSSTPSATQSPSGTPSTTPSQSPAPTPSTTGPATTPPAVPTPTVTAPSATPTDTGTGGATPPGSGPTRFPRGQTG</sequence>
<keyword evidence="10" id="KW-0812">Transmembrane</keyword>
<evidence type="ECO:0000256" key="7">
    <source>
        <dbReference type="ARBA" id="ARBA00034000"/>
    </source>
</evidence>
<evidence type="ECO:0000313" key="14">
    <source>
        <dbReference type="Proteomes" id="UP001057702"/>
    </source>
</evidence>
<feature type="transmembrane region" description="Helical" evidence="10">
    <location>
        <begin position="28"/>
        <end position="50"/>
    </location>
</feature>
<dbReference type="InterPro" id="IPR036950">
    <property type="entry name" value="PBP_transglycosylase"/>
</dbReference>
<dbReference type="InterPro" id="IPR023346">
    <property type="entry name" value="Lysozyme-like_dom_sf"/>
</dbReference>
<comment type="catalytic activity">
    <reaction evidence="7">
        <text>Preferential cleavage: (Ac)2-L-Lys-D-Ala-|-D-Ala. Also transpeptidation of peptidyl-alanyl moieties that are N-acyl substituents of D-alanine.</text>
        <dbReference type="EC" id="3.4.16.4"/>
    </reaction>
</comment>
<keyword evidence="5" id="KW-0378">Hydrolase</keyword>
<feature type="domain" description="Penicillin-binding protein transpeptidase" evidence="11">
    <location>
        <begin position="347"/>
        <end position="591"/>
    </location>
</feature>
<dbReference type="InterPro" id="IPR012338">
    <property type="entry name" value="Beta-lactam/transpept-like"/>
</dbReference>
<gene>
    <name evidence="13" type="ORF">NGB36_17110</name>
</gene>
<keyword evidence="3" id="KW-0328">Glycosyltransferase</keyword>
<evidence type="ECO:0000256" key="2">
    <source>
        <dbReference type="ARBA" id="ARBA00022670"/>
    </source>
</evidence>
<evidence type="ECO:0000256" key="5">
    <source>
        <dbReference type="ARBA" id="ARBA00022801"/>
    </source>
</evidence>
<dbReference type="Pfam" id="PF00912">
    <property type="entry name" value="Transgly"/>
    <property type="match status" value="1"/>
</dbReference>
<dbReference type="PANTHER" id="PTHR32282">
    <property type="entry name" value="BINDING PROTEIN TRANSPEPTIDASE, PUTATIVE-RELATED"/>
    <property type="match status" value="1"/>
</dbReference>
<dbReference type="PANTHER" id="PTHR32282:SF34">
    <property type="entry name" value="PENICILLIN-BINDING PROTEIN 1A"/>
    <property type="match status" value="1"/>
</dbReference>
<dbReference type="SUPFAM" id="SSF53955">
    <property type="entry name" value="Lysozyme-like"/>
    <property type="match status" value="1"/>
</dbReference>
<reference evidence="13" key="1">
    <citation type="submission" date="2022-06" db="EMBL/GenBank/DDBJ databases">
        <title>Draft genome sequence of Streptomyces sp. RB6PN25 isolated from peat swamp forest in Thailand.</title>
        <authorList>
            <person name="Duangmal K."/>
            <person name="Klaysubun C."/>
        </authorList>
    </citation>
    <scope>NUCLEOTIDE SEQUENCE</scope>
    <source>
        <strain evidence="13">RB6PN25</strain>
    </source>
</reference>
<evidence type="ECO:0000256" key="6">
    <source>
        <dbReference type="ARBA" id="ARBA00023268"/>
    </source>
</evidence>
<keyword evidence="10" id="KW-1133">Transmembrane helix</keyword>
<keyword evidence="1" id="KW-0121">Carboxypeptidase</keyword>
<dbReference type="EMBL" id="JANFNG010000012">
    <property type="protein sequence ID" value="MCQ4082279.1"/>
    <property type="molecule type" value="Genomic_DNA"/>
</dbReference>
<dbReference type="Pfam" id="PF00905">
    <property type="entry name" value="Transpeptidase"/>
    <property type="match status" value="1"/>
</dbReference>
<dbReference type="Gene3D" id="1.10.3810.10">
    <property type="entry name" value="Biosynthetic peptidoglycan transglycosylase-like"/>
    <property type="match status" value="1"/>
</dbReference>
<organism evidence="13 14">
    <name type="scientific">Streptomyces humicola</name>
    <dbReference type="NCBI Taxonomy" id="2953240"/>
    <lineage>
        <taxon>Bacteria</taxon>
        <taxon>Bacillati</taxon>
        <taxon>Actinomycetota</taxon>
        <taxon>Actinomycetes</taxon>
        <taxon>Kitasatosporales</taxon>
        <taxon>Streptomycetaceae</taxon>
        <taxon>Streptomyces</taxon>
    </lineage>
</organism>
<evidence type="ECO:0000256" key="8">
    <source>
        <dbReference type="ARBA" id="ARBA00049902"/>
    </source>
</evidence>
<dbReference type="RefSeq" id="WP_255921184.1">
    <property type="nucleotide sequence ID" value="NZ_JANFNG010000012.1"/>
</dbReference>